<keyword evidence="9" id="KW-1185">Reference proteome</keyword>
<keyword evidence="4 6" id="KW-1133">Transmembrane helix</keyword>
<dbReference type="PANTHER" id="PTHR33885">
    <property type="entry name" value="PHAGE SHOCK PROTEIN C"/>
    <property type="match status" value="1"/>
</dbReference>
<evidence type="ECO:0000256" key="1">
    <source>
        <dbReference type="ARBA" id="ARBA00004162"/>
    </source>
</evidence>
<evidence type="ECO:0000313" key="8">
    <source>
        <dbReference type="EMBL" id="MBC3767538.1"/>
    </source>
</evidence>
<feature type="transmembrane region" description="Helical" evidence="6">
    <location>
        <begin position="40"/>
        <end position="64"/>
    </location>
</feature>
<comment type="caution">
    <text evidence="8">The sequence shown here is derived from an EMBL/GenBank/DDBJ whole genome shotgun (WGS) entry which is preliminary data.</text>
</comment>
<dbReference type="Proteomes" id="UP000601768">
    <property type="component" value="Unassembled WGS sequence"/>
</dbReference>
<dbReference type="EMBL" id="JACNEP010000020">
    <property type="protein sequence ID" value="MBC3767538.1"/>
    <property type="molecule type" value="Genomic_DNA"/>
</dbReference>
<dbReference type="InterPro" id="IPR052027">
    <property type="entry name" value="PspC"/>
</dbReference>
<reference evidence="8" key="2">
    <citation type="submission" date="2020-08" db="EMBL/GenBank/DDBJ databases">
        <authorList>
            <person name="Lai Q."/>
        </authorList>
    </citation>
    <scope>NUCLEOTIDE SEQUENCE</scope>
    <source>
        <strain evidence="8">S27-2</strain>
    </source>
</reference>
<evidence type="ECO:0000256" key="2">
    <source>
        <dbReference type="ARBA" id="ARBA00022475"/>
    </source>
</evidence>
<organism evidence="8 9">
    <name type="scientific">Neptunicella marina</name>
    <dbReference type="NCBI Taxonomy" id="2125989"/>
    <lineage>
        <taxon>Bacteria</taxon>
        <taxon>Pseudomonadati</taxon>
        <taxon>Pseudomonadota</taxon>
        <taxon>Gammaproteobacteria</taxon>
        <taxon>Alteromonadales</taxon>
        <taxon>Alteromonadaceae</taxon>
        <taxon>Neptunicella</taxon>
    </lineage>
</organism>
<keyword evidence="2" id="KW-1003">Cell membrane</keyword>
<dbReference type="PANTHER" id="PTHR33885:SF3">
    <property type="entry name" value="PHAGE SHOCK PROTEIN C"/>
    <property type="match status" value="1"/>
</dbReference>
<dbReference type="GO" id="GO:0005886">
    <property type="term" value="C:plasma membrane"/>
    <property type="evidence" value="ECO:0007669"/>
    <property type="project" value="UniProtKB-SubCell"/>
</dbReference>
<keyword evidence="3 6" id="KW-0812">Transmembrane</keyword>
<keyword evidence="5 6" id="KW-0472">Membrane</keyword>
<dbReference type="AlphaFoldDB" id="A0A8J6J062"/>
<proteinExistence type="predicted"/>
<evidence type="ECO:0000256" key="3">
    <source>
        <dbReference type="ARBA" id="ARBA00022692"/>
    </source>
</evidence>
<accession>A0A8J6J062</accession>
<feature type="domain" description="Phage shock protein PspC N-terminal" evidence="7">
    <location>
        <begin position="9"/>
        <end position="66"/>
    </location>
</feature>
<evidence type="ECO:0000259" key="7">
    <source>
        <dbReference type="Pfam" id="PF04024"/>
    </source>
</evidence>
<sequence length="67" mass="7630">MKDYYHNTRQLYRANFGKKVTGVCAGLARYWQLDVRLVRVAAIVALIFLTVPTAVAYFLATLLLPVR</sequence>
<evidence type="ECO:0000256" key="4">
    <source>
        <dbReference type="ARBA" id="ARBA00022989"/>
    </source>
</evidence>
<comment type="subcellular location">
    <subcellularLocation>
        <location evidence="1">Cell membrane</location>
        <topology evidence="1">Single-pass membrane protein</topology>
    </subcellularLocation>
</comment>
<name>A0A8J6J062_9ALTE</name>
<reference evidence="8" key="1">
    <citation type="journal article" date="2018" name="Int. J. Syst. Evol. Microbiol.">
        <title>Neptunicella marina gen. nov., sp. nov., isolated from surface seawater.</title>
        <authorList>
            <person name="Liu X."/>
            <person name="Lai Q."/>
            <person name="Du Y."/>
            <person name="Zhang X."/>
            <person name="Liu Z."/>
            <person name="Sun F."/>
            <person name="Shao Z."/>
        </authorList>
    </citation>
    <scope>NUCLEOTIDE SEQUENCE</scope>
    <source>
        <strain evidence="8">S27-2</strain>
    </source>
</reference>
<dbReference type="RefSeq" id="WP_186508111.1">
    <property type="nucleotide sequence ID" value="NZ_JACNEP010000020.1"/>
</dbReference>
<gene>
    <name evidence="8" type="ORF">H8B19_16790</name>
</gene>
<evidence type="ECO:0000256" key="5">
    <source>
        <dbReference type="ARBA" id="ARBA00023136"/>
    </source>
</evidence>
<protein>
    <submittedName>
        <fullName evidence="8">PspC domain-containing protein</fullName>
    </submittedName>
</protein>
<dbReference type="Pfam" id="PF04024">
    <property type="entry name" value="PspC"/>
    <property type="match status" value="1"/>
</dbReference>
<evidence type="ECO:0000256" key="6">
    <source>
        <dbReference type="SAM" id="Phobius"/>
    </source>
</evidence>
<evidence type="ECO:0000313" key="9">
    <source>
        <dbReference type="Proteomes" id="UP000601768"/>
    </source>
</evidence>
<dbReference type="InterPro" id="IPR007168">
    <property type="entry name" value="Phageshock_PspC_N"/>
</dbReference>